<name>A0A087AD33_9BIFI</name>
<dbReference type="GO" id="GO:0005886">
    <property type="term" value="C:plasma membrane"/>
    <property type="evidence" value="ECO:0007669"/>
    <property type="project" value="UniProtKB-SubCell"/>
</dbReference>
<comment type="caution">
    <text evidence="9">The sequence shown here is derived from an EMBL/GenBank/DDBJ whole genome shotgun (WGS) entry which is preliminary data.</text>
</comment>
<dbReference type="PANTHER" id="PTHR43386">
    <property type="entry name" value="OLIGOPEPTIDE TRANSPORT SYSTEM PERMEASE PROTEIN APPC"/>
    <property type="match status" value="1"/>
</dbReference>
<feature type="transmembrane region" description="Helical" evidence="7">
    <location>
        <begin position="89"/>
        <end position="113"/>
    </location>
</feature>
<dbReference type="AlphaFoldDB" id="A0A087AD33"/>
<dbReference type="RefSeq" id="WP_107043597.1">
    <property type="nucleotide sequence ID" value="NZ_JDUV01000001.1"/>
</dbReference>
<dbReference type="OrthoDB" id="6637947at2"/>
<gene>
    <name evidence="9" type="ORF">BCAL_0289</name>
</gene>
<dbReference type="Pfam" id="PF00528">
    <property type="entry name" value="BPD_transp_1"/>
    <property type="match status" value="1"/>
</dbReference>
<feature type="transmembrane region" description="Helical" evidence="7">
    <location>
        <begin position="150"/>
        <end position="168"/>
    </location>
</feature>
<dbReference type="GO" id="GO:0071916">
    <property type="term" value="F:dipeptide transmembrane transporter activity"/>
    <property type="evidence" value="ECO:0007669"/>
    <property type="project" value="TreeGrafter"/>
</dbReference>
<dbReference type="InterPro" id="IPR050366">
    <property type="entry name" value="BP-dependent_transpt_permease"/>
</dbReference>
<dbReference type="PANTHER" id="PTHR43386:SF1">
    <property type="entry name" value="D,D-DIPEPTIDE TRANSPORT SYSTEM PERMEASE PROTEIN DDPC-RELATED"/>
    <property type="match status" value="1"/>
</dbReference>
<dbReference type="eggNOG" id="COG1173">
    <property type="taxonomic scope" value="Bacteria"/>
</dbReference>
<dbReference type="InterPro" id="IPR000515">
    <property type="entry name" value="MetI-like"/>
</dbReference>
<dbReference type="Proteomes" id="UP000029072">
    <property type="component" value="Unassembled WGS sequence"/>
</dbReference>
<sequence length="334" mass="35257">MAATTTKAGKARKSRADSMLPPMTPKLAVGLTIVALIAAFAIFVPFFVDDPNKVSDIGMTGPSAEHWLGTTQTGQDVFAQLAYACRGSLFIGLTVGVLAVALSSFFGILGAYVGGATDEAFSLLSNVMLVIPGLPLMIVIASYMPSKSSVLVAGVLALTSWAGPARVLRGYTMSVRSRDYVLAARVAGEKPWRILFVEIFPNLIPLLASQAMSAIIAAILGEAGLSYLGLGATDSYTWGTMLYYAQNGMALILGAWWWFIPPGLCIALFGAALALINFSVDEIVNPKLKAATRSQIKKWKLEEKAGKAKTDAEFTPAANVNGNIINGTKEAVAS</sequence>
<proteinExistence type="inferred from homology"/>
<keyword evidence="6 7" id="KW-0472">Membrane</keyword>
<feature type="domain" description="ABC transmembrane type-1" evidence="8">
    <location>
        <begin position="89"/>
        <end position="277"/>
    </location>
</feature>
<feature type="transmembrane region" description="Helical" evidence="7">
    <location>
        <begin position="27"/>
        <end position="48"/>
    </location>
</feature>
<dbReference type="InterPro" id="IPR035906">
    <property type="entry name" value="MetI-like_sf"/>
</dbReference>
<feature type="transmembrane region" description="Helical" evidence="7">
    <location>
        <begin position="256"/>
        <end position="280"/>
    </location>
</feature>
<keyword evidence="2 7" id="KW-0813">Transport</keyword>
<dbReference type="STRING" id="1437609.BCAL_0289"/>
<dbReference type="PROSITE" id="PS50928">
    <property type="entry name" value="ABC_TM1"/>
    <property type="match status" value="1"/>
</dbReference>
<keyword evidence="4 7" id="KW-0812">Transmembrane</keyword>
<feature type="transmembrane region" description="Helical" evidence="7">
    <location>
        <begin position="199"/>
        <end position="220"/>
    </location>
</feature>
<comment type="subcellular location">
    <subcellularLocation>
        <location evidence="1 7">Cell membrane</location>
        <topology evidence="1 7">Multi-pass membrane protein</topology>
    </subcellularLocation>
</comment>
<evidence type="ECO:0000256" key="3">
    <source>
        <dbReference type="ARBA" id="ARBA00022475"/>
    </source>
</evidence>
<dbReference type="EMBL" id="JGYS01000001">
    <property type="protein sequence ID" value="KFI56683.1"/>
    <property type="molecule type" value="Genomic_DNA"/>
</dbReference>
<evidence type="ECO:0000256" key="1">
    <source>
        <dbReference type="ARBA" id="ARBA00004651"/>
    </source>
</evidence>
<accession>A0A087AD33</accession>
<comment type="similarity">
    <text evidence="7">Belongs to the binding-protein-dependent transport system permease family.</text>
</comment>
<dbReference type="Gene3D" id="1.10.3720.10">
    <property type="entry name" value="MetI-like"/>
    <property type="match status" value="1"/>
</dbReference>
<evidence type="ECO:0000256" key="2">
    <source>
        <dbReference type="ARBA" id="ARBA00022448"/>
    </source>
</evidence>
<evidence type="ECO:0000256" key="5">
    <source>
        <dbReference type="ARBA" id="ARBA00022989"/>
    </source>
</evidence>
<dbReference type="SUPFAM" id="SSF161098">
    <property type="entry name" value="MetI-like"/>
    <property type="match status" value="1"/>
</dbReference>
<feature type="transmembrane region" description="Helical" evidence="7">
    <location>
        <begin position="120"/>
        <end position="144"/>
    </location>
</feature>
<keyword evidence="3" id="KW-1003">Cell membrane</keyword>
<organism evidence="9 10">
    <name type="scientific">Bifidobacterium callitrichos DSM 23973</name>
    <dbReference type="NCBI Taxonomy" id="1437609"/>
    <lineage>
        <taxon>Bacteria</taxon>
        <taxon>Bacillati</taxon>
        <taxon>Actinomycetota</taxon>
        <taxon>Actinomycetes</taxon>
        <taxon>Bifidobacteriales</taxon>
        <taxon>Bifidobacteriaceae</taxon>
        <taxon>Bifidobacterium</taxon>
    </lineage>
</organism>
<evidence type="ECO:0000313" key="9">
    <source>
        <dbReference type="EMBL" id="KFI56683.1"/>
    </source>
</evidence>
<reference evidence="9 10" key="1">
    <citation type="submission" date="2014-03" db="EMBL/GenBank/DDBJ databases">
        <title>Genomics of Bifidobacteria.</title>
        <authorList>
            <person name="Ventura M."/>
            <person name="Milani C."/>
            <person name="Lugli G.A."/>
        </authorList>
    </citation>
    <scope>NUCLEOTIDE SEQUENCE [LARGE SCALE GENOMIC DNA]</scope>
    <source>
        <strain evidence="9 10">DSM 23973</strain>
    </source>
</reference>
<evidence type="ECO:0000256" key="7">
    <source>
        <dbReference type="RuleBase" id="RU363032"/>
    </source>
</evidence>
<evidence type="ECO:0000256" key="6">
    <source>
        <dbReference type="ARBA" id="ARBA00023136"/>
    </source>
</evidence>
<dbReference type="CDD" id="cd06261">
    <property type="entry name" value="TM_PBP2"/>
    <property type="match status" value="1"/>
</dbReference>
<evidence type="ECO:0000313" key="10">
    <source>
        <dbReference type="Proteomes" id="UP000029072"/>
    </source>
</evidence>
<protein>
    <submittedName>
        <fullName evidence="9">ABC transporter permease</fullName>
    </submittedName>
</protein>
<evidence type="ECO:0000259" key="8">
    <source>
        <dbReference type="PROSITE" id="PS50928"/>
    </source>
</evidence>
<keyword evidence="5 7" id="KW-1133">Transmembrane helix</keyword>
<evidence type="ECO:0000256" key="4">
    <source>
        <dbReference type="ARBA" id="ARBA00022692"/>
    </source>
</evidence>